<organism evidence="1">
    <name type="scientific">marine sediment metagenome</name>
    <dbReference type="NCBI Taxonomy" id="412755"/>
    <lineage>
        <taxon>unclassified sequences</taxon>
        <taxon>metagenomes</taxon>
        <taxon>ecological metagenomes</taxon>
    </lineage>
</organism>
<comment type="caution">
    <text evidence="1">The sequence shown here is derived from an EMBL/GenBank/DDBJ whole genome shotgun (WGS) entry which is preliminary data.</text>
</comment>
<sequence>MIIKAFTSRENPLEAIDHANKTIDEMKKNGYHVNQIAQSESVYCSSFEESREFHFTLTVVFDK</sequence>
<protein>
    <recommendedName>
        <fullName evidence="2">Sporulation protein Cse60</fullName>
    </recommendedName>
</protein>
<dbReference type="AlphaFoldDB" id="A0A0F9IY04"/>
<accession>A0A0F9IY04</accession>
<reference evidence="1" key="1">
    <citation type="journal article" date="2015" name="Nature">
        <title>Complex archaea that bridge the gap between prokaryotes and eukaryotes.</title>
        <authorList>
            <person name="Spang A."/>
            <person name="Saw J.H."/>
            <person name="Jorgensen S.L."/>
            <person name="Zaremba-Niedzwiedzka K."/>
            <person name="Martijn J."/>
            <person name="Lind A.E."/>
            <person name="van Eijk R."/>
            <person name="Schleper C."/>
            <person name="Guy L."/>
            <person name="Ettema T.J."/>
        </authorList>
    </citation>
    <scope>NUCLEOTIDE SEQUENCE</scope>
</reference>
<name>A0A0F9IY04_9ZZZZ</name>
<dbReference type="EMBL" id="LAZR01011342">
    <property type="protein sequence ID" value="KKM62223.1"/>
    <property type="molecule type" value="Genomic_DNA"/>
</dbReference>
<evidence type="ECO:0000313" key="1">
    <source>
        <dbReference type="EMBL" id="KKM62223.1"/>
    </source>
</evidence>
<evidence type="ECO:0008006" key="2">
    <source>
        <dbReference type="Google" id="ProtNLM"/>
    </source>
</evidence>
<gene>
    <name evidence="1" type="ORF">LCGC14_1523860</name>
</gene>
<proteinExistence type="predicted"/>